<dbReference type="EMBL" id="JBCNJP010000017">
    <property type="protein sequence ID" value="KAK9065217.1"/>
    <property type="molecule type" value="Genomic_DNA"/>
</dbReference>
<dbReference type="Pfam" id="PF07727">
    <property type="entry name" value="RVT_2"/>
    <property type="match status" value="1"/>
</dbReference>
<dbReference type="PANTHER" id="PTHR11439:SF455">
    <property type="entry name" value="RLK (RECEPTOR-LIKE PROTEIN KINASE) 8, PUTATIVE-RELATED"/>
    <property type="match status" value="1"/>
</dbReference>
<organism evidence="3 4">
    <name type="scientific">Deinandra increscens subsp. villosa</name>
    <dbReference type="NCBI Taxonomy" id="3103831"/>
    <lineage>
        <taxon>Eukaryota</taxon>
        <taxon>Viridiplantae</taxon>
        <taxon>Streptophyta</taxon>
        <taxon>Embryophyta</taxon>
        <taxon>Tracheophyta</taxon>
        <taxon>Spermatophyta</taxon>
        <taxon>Magnoliopsida</taxon>
        <taxon>eudicotyledons</taxon>
        <taxon>Gunneridae</taxon>
        <taxon>Pentapetalae</taxon>
        <taxon>asterids</taxon>
        <taxon>campanulids</taxon>
        <taxon>Asterales</taxon>
        <taxon>Asteraceae</taxon>
        <taxon>Asteroideae</taxon>
        <taxon>Heliantheae alliance</taxon>
        <taxon>Madieae</taxon>
        <taxon>Madiinae</taxon>
        <taxon>Deinandra</taxon>
    </lineage>
</organism>
<evidence type="ECO:0000313" key="4">
    <source>
        <dbReference type="Proteomes" id="UP001408789"/>
    </source>
</evidence>
<keyword evidence="4" id="KW-1185">Reference proteome</keyword>
<comment type="caution">
    <text evidence="3">The sequence shown here is derived from an EMBL/GenBank/DDBJ whole genome shotgun (WGS) entry which is preliminary data.</text>
</comment>
<dbReference type="CDD" id="cd09272">
    <property type="entry name" value="RNase_HI_RT_Ty1"/>
    <property type="match status" value="1"/>
</dbReference>
<protein>
    <recommendedName>
        <fullName evidence="2">Reverse transcriptase Ty1/copia-type domain-containing protein</fullName>
    </recommendedName>
</protein>
<proteinExistence type="predicted"/>
<dbReference type="Proteomes" id="UP001408789">
    <property type="component" value="Unassembled WGS sequence"/>
</dbReference>
<evidence type="ECO:0000259" key="2">
    <source>
        <dbReference type="Pfam" id="PF07727"/>
    </source>
</evidence>
<accession>A0AAP0GYJ8</accession>
<sequence>MLFFPPAHLNQLPYHPLHQAQTPPHHPHLQAQRLIPPPAQPLRPKQNLTHLPFTRLPPHLIFLLLPSQPILCKPGPNHEFLSHVIGLILPTSISINFFRPSSPALDPKSFKTASKFPHWWTAMHKEMAVLKENNTWTLVDRPPNVNIVGSKWLFKTKLRADGSVERHKARLVAQGFSQVPGFDFDHTFSPVVKATTIRIVISLAVLNGWRLHQLDVNNAFLHDILNEQVYMEQPSGFIDSKYPDRVCLLHKALYGLKQAPRAWFQRLSAFLVKSGFSCSRADPSLFVFKQDTCILYLLVYVDDLILTGNQEAAINSFIQRLHDEFAIKDLGELSYFLGLEVTSHDSGIFLSQSKYAKDILDRAKMLDAKPMATPLASDVVFTTTGQPFDDPTLYRSLVGALQYLTITRPDISYAVNQVSQFLQQPTVIHYQHVKRILRYIKGTLDFGLTFSRSKYSNILGYSDADWARCIETRRSTYGYSIYLGGNLVSWSAKKQPTVARSSCESEYRAMANTATEIVWVTHLLRELHSLPPDRPTLLCDNQSAIFMSQNPVAHKRAKHIDIDYHFIRELVLSGRLYTKFVPTKLQVADIFTKSLPRPQFELFRTMLRLGSPPSRLRGDIND</sequence>
<dbReference type="InterPro" id="IPR013103">
    <property type="entry name" value="RVT_2"/>
</dbReference>
<feature type="domain" description="Reverse transcriptase Ty1/copia-type" evidence="2">
    <location>
        <begin position="133"/>
        <end position="375"/>
    </location>
</feature>
<dbReference type="InterPro" id="IPR043502">
    <property type="entry name" value="DNA/RNA_pol_sf"/>
</dbReference>
<evidence type="ECO:0000313" key="3">
    <source>
        <dbReference type="EMBL" id="KAK9065217.1"/>
    </source>
</evidence>
<dbReference type="PANTHER" id="PTHR11439">
    <property type="entry name" value="GAG-POL-RELATED RETROTRANSPOSON"/>
    <property type="match status" value="1"/>
</dbReference>
<gene>
    <name evidence="3" type="ORF">SSX86_016600</name>
</gene>
<evidence type="ECO:0000256" key="1">
    <source>
        <dbReference type="SAM" id="MobiDB-lite"/>
    </source>
</evidence>
<name>A0AAP0GYJ8_9ASTR</name>
<reference evidence="3 4" key="1">
    <citation type="submission" date="2024-04" db="EMBL/GenBank/DDBJ databases">
        <title>The reference genome of an endangered Asteraceae, Deinandra increscens subsp. villosa, native to the Central Coast of California.</title>
        <authorList>
            <person name="Guilliams M."/>
            <person name="Hasenstab-Lehman K."/>
            <person name="Meyer R."/>
            <person name="Mcevoy S."/>
        </authorList>
    </citation>
    <scope>NUCLEOTIDE SEQUENCE [LARGE SCALE GENOMIC DNA]</scope>
    <source>
        <tissue evidence="3">Leaf</tissue>
    </source>
</reference>
<feature type="region of interest" description="Disordered" evidence="1">
    <location>
        <begin position="16"/>
        <end position="36"/>
    </location>
</feature>
<dbReference type="AlphaFoldDB" id="A0AAP0GYJ8"/>
<dbReference type="SUPFAM" id="SSF56672">
    <property type="entry name" value="DNA/RNA polymerases"/>
    <property type="match status" value="1"/>
</dbReference>